<organism evidence="1">
    <name type="scientific">marine sediment metagenome</name>
    <dbReference type="NCBI Taxonomy" id="412755"/>
    <lineage>
        <taxon>unclassified sequences</taxon>
        <taxon>metagenomes</taxon>
        <taxon>ecological metagenomes</taxon>
    </lineage>
</organism>
<sequence>MTKIKLTNFKEEMKKQIRENKIVNKTYCIGAVFNNNGDEFDMYEIEAEDEEKAVEIARQKVLKSFSFLILREDEEKRKDWCYIHNEEKDCYNEDGDHDDYHCRKCEIGVCPRCDGVMSVHMALSRRDNKTKICSGCGTAESMFELMVYLMQDDREKKILIEKEKRWLNK</sequence>
<protein>
    <submittedName>
        <fullName evidence="1">Uncharacterized protein</fullName>
    </submittedName>
</protein>
<dbReference type="AlphaFoldDB" id="A0A0F9NQ68"/>
<comment type="caution">
    <text evidence="1">The sequence shown here is derived from an EMBL/GenBank/DDBJ whole genome shotgun (WGS) entry which is preliminary data.</text>
</comment>
<reference evidence="1" key="1">
    <citation type="journal article" date="2015" name="Nature">
        <title>Complex archaea that bridge the gap between prokaryotes and eukaryotes.</title>
        <authorList>
            <person name="Spang A."/>
            <person name="Saw J.H."/>
            <person name="Jorgensen S.L."/>
            <person name="Zaremba-Niedzwiedzka K."/>
            <person name="Martijn J."/>
            <person name="Lind A.E."/>
            <person name="van Eijk R."/>
            <person name="Schleper C."/>
            <person name="Guy L."/>
            <person name="Ettema T.J."/>
        </authorList>
    </citation>
    <scope>NUCLEOTIDE SEQUENCE</scope>
</reference>
<dbReference type="EMBL" id="LAZR01003130">
    <property type="protein sequence ID" value="KKN21635.1"/>
    <property type="molecule type" value="Genomic_DNA"/>
</dbReference>
<proteinExistence type="predicted"/>
<accession>A0A0F9NQ68</accession>
<gene>
    <name evidence="1" type="ORF">LCGC14_0923200</name>
</gene>
<name>A0A0F9NQ68_9ZZZZ</name>
<evidence type="ECO:0000313" key="1">
    <source>
        <dbReference type="EMBL" id="KKN21635.1"/>
    </source>
</evidence>